<dbReference type="EMBL" id="GGFK01009633">
    <property type="protein sequence ID" value="MBW42954.1"/>
    <property type="molecule type" value="Transcribed_RNA"/>
</dbReference>
<sequence>MELLSFVLVLEEVGARNGSTTSYPLLAAPVVAITQNILRPTQRQSGARSKTHREPSLPRRLLHLALGDSRPSTGFQVHHGTGNRNNPITAAKAFRDNLIFYQKNKKHEKNSYLLTLLADTVSVPIEPVRGFVYNRFEGSQILAERNGRMETETKKPIFKKKDLSEVNPTVGKKRQWKSLKQILAYEKTLPWKDTDVTYSTVNAPPSFKPAKKYSDISGLIAPYTDPHSKLRYHNAEEYQTIRTFPMDLTAGYLALRGATSIV</sequence>
<evidence type="ECO:0000313" key="7">
    <source>
        <dbReference type="EMBL" id="MBW42954.1"/>
    </source>
</evidence>
<protein>
    <recommendedName>
        <fullName evidence="6">Vps72/YL1 C-terminal domain-containing protein</fullName>
    </recommendedName>
</protein>
<evidence type="ECO:0000256" key="2">
    <source>
        <dbReference type="ARBA" id="ARBA00023015"/>
    </source>
</evidence>
<proteinExistence type="predicted"/>
<evidence type="ECO:0000259" key="6">
    <source>
        <dbReference type="SMART" id="SM00993"/>
    </source>
</evidence>
<reference evidence="7" key="1">
    <citation type="submission" date="2018-01" db="EMBL/GenBank/DDBJ databases">
        <title>An insight into the sialome of Amazonian anophelines.</title>
        <authorList>
            <person name="Ribeiro J.M."/>
            <person name="Scarpassa V."/>
            <person name="Calvo E."/>
        </authorList>
    </citation>
    <scope>NUCLEOTIDE SEQUENCE</scope>
    <source>
        <tissue evidence="7">Salivary glands</tissue>
    </source>
</reference>
<feature type="domain" description="Vps72/YL1 C-terminal" evidence="6">
    <location>
        <begin position="212"/>
        <end position="241"/>
    </location>
</feature>
<dbReference type="SMART" id="SM00993">
    <property type="entry name" value="YL1_C"/>
    <property type="match status" value="1"/>
</dbReference>
<dbReference type="GO" id="GO:0031011">
    <property type="term" value="C:Ino80 complex"/>
    <property type="evidence" value="ECO:0007669"/>
    <property type="project" value="InterPro"/>
</dbReference>
<evidence type="ECO:0000256" key="1">
    <source>
        <dbReference type="ARBA" id="ARBA00004123"/>
    </source>
</evidence>
<feature type="compositionally biased region" description="Polar residues" evidence="5">
    <location>
        <begin position="39"/>
        <end position="48"/>
    </location>
</feature>
<evidence type="ECO:0000256" key="3">
    <source>
        <dbReference type="ARBA" id="ARBA00023163"/>
    </source>
</evidence>
<keyword evidence="3" id="KW-0804">Transcription</keyword>
<dbReference type="GO" id="GO:0006338">
    <property type="term" value="P:chromatin remodeling"/>
    <property type="evidence" value="ECO:0007669"/>
    <property type="project" value="InterPro"/>
</dbReference>
<dbReference type="PANTHER" id="PTHR31200:SF1">
    <property type="entry name" value="INO80 COMPLEX SUBUNIT C"/>
    <property type="match status" value="1"/>
</dbReference>
<evidence type="ECO:0000256" key="5">
    <source>
        <dbReference type="SAM" id="MobiDB-lite"/>
    </source>
</evidence>
<comment type="subcellular location">
    <subcellularLocation>
        <location evidence="1">Nucleus</location>
    </subcellularLocation>
</comment>
<dbReference type="InterPro" id="IPR013272">
    <property type="entry name" value="Vps72/YL1_C"/>
</dbReference>
<dbReference type="InterPro" id="IPR029525">
    <property type="entry name" value="INO80C/Ies6"/>
</dbReference>
<dbReference type="AlphaFoldDB" id="A0A2M4AQ96"/>
<name>A0A2M4AQ96_9DIPT</name>
<evidence type="ECO:0000256" key="4">
    <source>
        <dbReference type="ARBA" id="ARBA00023242"/>
    </source>
</evidence>
<accession>A0A2M4AQ96</accession>
<dbReference type="Pfam" id="PF08265">
    <property type="entry name" value="YL1_C"/>
    <property type="match status" value="1"/>
</dbReference>
<keyword evidence="2" id="KW-0805">Transcription regulation</keyword>
<keyword evidence="4" id="KW-0539">Nucleus</keyword>
<dbReference type="PANTHER" id="PTHR31200">
    <property type="entry name" value="INO80 COMPLEX SUBUNIT C"/>
    <property type="match status" value="1"/>
</dbReference>
<feature type="region of interest" description="Disordered" evidence="5">
    <location>
        <begin position="39"/>
        <end position="58"/>
    </location>
</feature>
<organism evidence="7">
    <name type="scientific">Anopheles triannulatus</name>
    <dbReference type="NCBI Taxonomy" id="58253"/>
    <lineage>
        <taxon>Eukaryota</taxon>
        <taxon>Metazoa</taxon>
        <taxon>Ecdysozoa</taxon>
        <taxon>Arthropoda</taxon>
        <taxon>Hexapoda</taxon>
        <taxon>Insecta</taxon>
        <taxon>Pterygota</taxon>
        <taxon>Neoptera</taxon>
        <taxon>Endopterygota</taxon>
        <taxon>Diptera</taxon>
        <taxon>Nematocera</taxon>
        <taxon>Culicoidea</taxon>
        <taxon>Culicidae</taxon>
        <taxon>Anophelinae</taxon>
        <taxon>Anopheles</taxon>
    </lineage>
</organism>